<gene>
    <name evidence="2" type="primary">Ervk6_1</name>
    <name evidence="2" type="ORF">MACNIG_R15976</name>
</gene>
<dbReference type="Proteomes" id="UP000574967">
    <property type="component" value="Unassembled WGS sequence"/>
</dbReference>
<keyword evidence="1" id="KW-0449">Lipoprotein</keyword>
<dbReference type="Pfam" id="PF14787">
    <property type="entry name" value="zf-CCHC_5"/>
    <property type="match status" value="1"/>
</dbReference>
<dbReference type="AlphaFoldDB" id="A0A7K6JIG3"/>
<dbReference type="InterPro" id="IPR050195">
    <property type="entry name" value="Primate_lentivir_Gag_pol-like"/>
</dbReference>
<dbReference type="InterPro" id="IPR036875">
    <property type="entry name" value="Znf_CCHC_sf"/>
</dbReference>
<evidence type="ECO:0000313" key="2">
    <source>
        <dbReference type="EMBL" id="NWW00076.1"/>
    </source>
</evidence>
<feature type="non-terminal residue" evidence="2">
    <location>
        <position position="1"/>
    </location>
</feature>
<dbReference type="SUPFAM" id="SSF57756">
    <property type="entry name" value="Retrovirus zinc finger-like domains"/>
    <property type="match status" value="1"/>
</dbReference>
<accession>A0A7K6JIG3</accession>
<dbReference type="GO" id="GO:0008270">
    <property type="term" value="F:zinc ion binding"/>
    <property type="evidence" value="ECO:0007669"/>
    <property type="project" value="InterPro"/>
</dbReference>
<keyword evidence="3" id="KW-1185">Reference proteome</keyword>
<comment type="caution">
    <text evidence="2">The sequence shown here is derived from an EMBL/GenBank/DDBJ whole genome shotgun (WGS) entry which is preliminary data.</text>
</comment>
<dbReference type="PANTHER" id="PTHR40389">
    <property type="entry name" value="ENDOGENOUS RETROVIRUS GROUP K MEMBER 24 GAG POLYPROTEIN-RELATED"/>
    <property type="match status" value="1"/>
</dbReference>
<feature type="non-terminal residue" evidence="2">
    <location>
        <position position="116"/>
    </location>
</feature>
<proteinExistence type="predicted"/>
<dbReference type="PANTHER" id="PTHR40389:SF2">
    <property type="entry name" value="ENDOGENOUS RETROVIRUS GROUP K MEMBER 24 GAG POLYPROTEIN-RELATED"/>
    <property type="match status" value="1"/>
</dbReference>
<reference evidence="2 3" key="1">
    <citation type="submission" date="2019-09" db="EMBL/GenBank/DDBJ databases">
        <title>Bird 10,000 Genomes (B10K) Project - Family phase.</title>
        <authorList>
            <person name="Zhang G."/>
        </authorList>
    </citation>
    <scope>NUCLEOTIDE SEQUENCE [LARGE SCALE GENOMIC DNA]</scope>
    <source>
        <strain evidence="2">B10K-DU-029-43</strain>
        <tissue evidence="2">Heart</tissue>
    </source>
</reference>
<dbReference type="EMBL" id="VZRQ01010676">
    <property type="protein sequence ID" value="NWW00076.1"/>
    <property type="molecule type" value="Genomic_DNA"/>
</dbReference>
<evidence type="ECO:0000256" key="1">
    <source>
        <dbReference type="ARBA" id="ARBA00022707"/>
    </source>
</evidence>
<dbReference type="GO" id="GO:0003676">
    <property type="term" value="F:nucleic acid binding"/>
    <property type="evidence" value="ECO:0007669"/>
    <property type="project" value="InterPro"/>
</dbReference>
<dbReference type="Gene3D" id="4.10.60.10">
    <property type="entry name" value="Zinc finger, CCHC-type"/>
    <property type="match status" value="1"/>
</dbReference>
<keyword evidence="1" id="KW-0519">Myristate</keyword>
<organism evidence="2 3">
    <name type="scientific">Machaerirhynchus nigripectus</name>
    <dbReference type="NCBI Taxonomy" id="1160894"/>
    <lineage>
        <taxon>Eukaryota</taxon>
        <taxon>Metazoa</taxon>
        <taxon>Chordata</taxon>
        <taxon>Craniata</taxon>
        <taxon>Vertebrata</taxon>
        <taxon>Euteleostomi</taxon>
        <taxon>Archelosauria</taxon>
        <taxon>Archosauria</taxon>
        <taxon>Dinosauria</taxon>
        <taxon>Saurischia</taxon>
        <taxon>Theropoda</taxon>
        <taxon>Coelurosauria</taxon>
        <taxon>Aves</taxon>
        <taxon>Neognathae</taxon>
        <taxon>Neoaves</taxon>
        <taxon>Telluraves</taxon>
        <taxon>Australaves</taxon>
        <taxon>Passeriformes</taxon>
        <taxon>Corvoidea</taxon>
        <taxon>Dicruridae</taxon>
        <taxon>Machaerirhynchus</taxon>
    </lineage>
</organism>
<protein>
    <submittedName>
        <fullName evidence="2">GAK6 protein</fullName>
    </submittedName>
</protein>
<evidence type="ECO:0000313" key="3">
    <source>
        <dbReference type="Proteomes" id="UP000574967"/>
    </source>
</evidence>
<sequence length="116" mass="12442">MAAAFAALKVAPGPTGQTCFGFGKLGHLKKACHALKGVRPKTPGVCPRCRKGQHYANQCQSKYDIYGKLISGNLNQSAGWRHTQTQIPQPNSAVGILQPYSQPPEAAQAWICQQPA</sequence>
<name>A0A7K6JIG3_9CORV</name>